<dbReference type="KEGG" id="aamy:GFC30_1159"/>
<evidence type="ECO:0000313" key="2">
    <source>
        <dbReference type="EMBL" id="ANB59518.1"/>
    </source>
</evidence>
<keyword evidence="1" id="KW-0472">Membrane</keyword>
<evidence type="ECO:0000313" key="3">
    <source>
        <dbReference type="Proteomes" id="UP000076865"/>
    </source>
</evidence>
<accession>A0A167T6C1</accession>
<proteinExistence type="predicted"/>
<feature type="transmembrane region" description="Helical" evidence="1">
    <location>
        <begin position="7"/>
        <end position="24"/>
    </location>
</feature>
<name>A0A167T6C1_9BACL</name>
<dbReference type="EMBL" id="CP015438">
    <property type="protein sequence ID" value="ANB59518.1"/>
    <property type="molecule type" value="Genomic_DNA"/>
</dbReference>
<dbReference type="Proteomes" id="UP000076865">
    <property type="component" value="Chromosome"/>
</dbReference>
<keyword evidence="1" id="KW-1133">Transmembrane helix</keyword>
<protein>
    <submittedName>
        <fullName evidence="2">Putative membrane protein</fullName>
    </submittedName>
</protein>
<evidence type="ECO:0000256" key="1">
    <source>
        <dbReference type="SAM" id="Phobius"/>
    </source>
</evidence>
<sequence>MKTLPIIFWLLAVVISFFMNLLGIMHLFPLFLTMPLLFVTILCTLWTLNNRNRFKGFQKRMW</sequence>
<keyword evidence="1" id="KW-0812">Transmembrane</keyword>
<organism evidence="2 3">
    <name type="scientific">Anoxybacteroides amylolyticum</name>
    <dbReference type="NCBI Taxonomy" id="294699"/>
    <lineage>
        <taxon>Bacteria</taxon>
        <taxon>Bacillati</taxon>
        <taxon>Bacillota</taxon>
        <taxon>Bacilli</taxon>
        <taxon>Bacillales</taxon>
        <taxon>Anoxybacillaceae</taxon>
        <taxon>Anoxybacteroides</taxon>
    </lineage>
</organism>
<feature type="transmembrane region" description="Helical" evidence="1">
    <location>
        <begin position="30"/>
        <end position="49"/>
    </location>
</feature>
<dbReference type="RefSeq" id="WP_066323291.1">
    <property type="nucleotide sequence ID" value="NZ_CP015438.1"/>
</dbReference>
<dbReference type="AlphaFoldDB" id="A0A167T6C1"/>
<keyword evidence="3" id="KW-1185">Reference proteome</keyword>
<reference evidence="2 3" key="1">
    <citation type="journal article" date="2006" name="Syst. Appl. Microbiol.">
        <title>Anoxybacillus amylolyticus sp. nov., a thermophilic amylase producing bacterium isolated from Mount Rittmann (Antarctica).</title>
        <authorList>
            <person name="Poli A."/>
            <person name="Esposito E."/>
            <person name="Lama L."/>
            <person name="Orlando P."/>
            <person name="Nicolaus G."/>
            <person name="de Appolonia F."/>
            <person name="Gambacorta A."/>
            <person name="Nicolaus B."/>
        </authorList>
    </citation>
    <scope>NUCLEOTIDE SEQUENCE [LARGE SCALE GENOMIC DNA]</scope>
    <source>
        <strain evidence="2 3">DSM 15939</strain>
    </source>
</reference>
<gene>
    <name evidence="2" type="ORF">GFC30_1159</name>
</gene>
<dbReference type="PATRIC" id="fig|294699.3.peg.1161"/>